<dbReference type="GO" id="GO:0008477">
    <property type="term" value="F:purine nucleosidase activity"/>
    <property type="evidence" value="ECO:0007669"/>
    <property type="project" value="TreeGrafter"/>
</dbReference>
<reference evidence="4 5" key="1">
    <citation type="submission" date="2016-11" db="EMBL/GenBank/DDBJ databases">
        <authorList>
            <person name="Jaros S."/>
            <person name="Januszkiewicz K."/>
            <person name="Wedrychowicz H."/>
        </authorList>
    </citation>
    <scope>NUCLEOTIDE SEQUENCE [LARGE SCALE GENOMIC DNA]</scope>
    <source>
        <strain evidence="4 5">DSM 17918</strain>
    </source>
</reference>
<accession>A0A1M4ZE02</accession>
<evidence type="ECO:0000313" key="5">
    <source>
        <dbReference type="Proteomes" id="UP000184088"/>
    </source>
</evidence>
<gene>
    <name evidence="4" type="ORF">SAMN02746089_01409</name>
</gene>
<dbReference type="InterPro" id="IPR036452">
    <property type="entry name" value="Ribo_hydro-like"/>
</dbReference>
<evidence type="ECO:0000256" key="1">
    <source>
        <dbReference type="ARBA" id="ARBA00022801"/>
    </source>
</evidence>
<dbReference type="PANTHER" id="PTHR12304">
    <property type="entry name" value="INOSINE-URIDINE PREFERRING NUCLEOSIDE HYDROLASE"/>
    <property type="match status" value="1"/>
</dbReference>
<keyword evidence="2" id="KW-0326">Glycosidase</keyword>
<dbReference type="SUPFAM" id="SSF53590">
    <property type="entry name" value="Nucleoside hydrolase"/>
    <property type="match status" value="1"/>
</dbReference>
<keyword evidence="1" id="KW-0378">Hydrolase</keyword>
<dbReference type="Proteomes" id="UP000184088">
    <property type="component" value="Unassembled WGS sequence"/>
</dbReference>
<dbReference type="GO" id="GO:0006152">
    <property type="term" value="P:purine nucleoside catabolic process"/>
    <property type="evidence" value="ECO:0007669"/>
    <property type="project" value="TreeGrafter"/>
</dbReference>
<evidence type="ECO:0000259" key="3">
    <source>
        <dbReference type="Pfam" id="PF01156"/>
    </source>
</evidence>
<keyword evidence="5" id="KW-1185">Reference proteome</keyword>
<dbReference type="PANTHER" id="PTHR12304:SF4">
    <property type="entry name" value="URIDINE NUCLEOSIDASE"/>
    <property type="match status" value="1"/>
</dbReference>
<protein>
    <submittedName>
        <fullName evidence="4">Purine nucleosidase</fullName>
    </submittedName>
</protein>
<sequence length="294" mass="32798">MAIKMIIDTDIGDDIDDALAIAFALNSPEVELEGITTVFRNVKERARLALTELNVFERHIPVCQGIGRPLINYVDVEEIPCQCEAVNRNIDVIESKNAVEFIIDVCMNSKEKITLVPIGPLTNIAVALRLKPDLAERVRIVLMGGYIGAPQPEWNILCDPEAAHIVFNSGADITMVGLDVTLKCRINEEQMRYFDQSNDKRVKFLRQLISLWQGSNTSQYPILHDPLAVASAIDPSLITVKPIDVEIELAGKYTRGMTIPRDGNSVKAAVDVDVKRFMDMFMKRVAFTSDIDIL</sequence>
<dbReference type="EMBL" id="FQVH01000013">
    <property type="protein sequence ID" value="SHF16250.1"/>
    <property type="molecule type" value="Genomic_DNA"/>
</dbReference>
<dbReference type="InterPro" id="IPR001910">
    <property type="entry name" value="Inosine/uridine_hydrolase_dom"/>
</dbReference>
<dbReference type="Pfam" id="PF01156">
    <property type="entry name" value="IU_nuc_hydro"/>
    <property type="match status" value="1"/>
</dbReference>
<proteinExistence type="predicted"/>
<dbReference type="RefSeq" id="WP_073343273.1">
    <property type="nucleotide sequence ID" value="NZ_FQVH01000013.1"/>
</dbReference>
<name>A0A1M4ZE02_9THEO</name>
<dbReference type="AlphaFoldDB" id="A0A1M4ZE02"/>
<dbReference type="GO" id="GO:0005829">
    <property type="term" value="C:cytosol"/>
    <property type="evidence" value="ECO:0007669"/>
    <property type="project" value="TreeGrafter"/>
</dbReference>
<evidence type="ECO:0000256" key="2">
    <source>
        <dbReference type="ARBA" id="ARBA00023295"/>
    </source>
</evidence>
<dbReference type="STRING" id="1121256.SAMN02746089_01409"/>
<evidence type="ECO:0000313" key="4">
    <source>
        <dbReference type="EMBL" id="SHF16250.1"/>
    </source>
</evidence>
<dbReference type="Gene3D" id="3.90.245.10">
    <property type="entry name" value="Ribonucleoside hydrolase-like"/>
    <property type="match status" value="1"/>
</dbReference>
<dbReference type="InterPro" id="IPR023186">
    <property type="entry name" value="IUNH"/>
</dbReference>
<dbReference type="OrthoDB" id="9797882at2"/>
<feature type="domain" description="Inosine/uridine-preferring nucleoside hydrolase" evidence="3">
    <location>
        <begin position="5"/>
        <end position="279"/>
    </location>
</feature>
<organism evidence="4 5">
    <name type="scientific">Caldanaerobius fijiensis DSM 17918</name>
    <dbReference type="NCBI Taxonomy" id="1121256"/>
    <lineage>
        <taxon>Bacteria</taxon>
        <taxon>Bacillati</taxon>
        <taxon>Bacillota</taxon>
        <taxon>Clostridia</taxon>
        <taxon>Thermoanaerobacterales</taxon>
        <taxon>Thermoanaerobacteraceae</taxon>
        <taxon>Caldanaerobius</taxon>
    </lineage>
</organism>